<dbReference type="Pfam" id="PF01674">
    <property type="entry name" value="Lipase_2"/>
    <property type="match status" value="1"/>
</dbReference>
<dbReference type="eggNOG" id="COG1075">
    <property type="taxonomic scope" value="Bacteria"/>
</dbReference>
<accession>F9NWB9</accession>
<feature type="chain" id="PRO_5003392940" evidence="1">
    <location>
        <begin position="31"/>
        <end position="344"/>
    </location>
</feature>
<comment type="caution">
    <text evidence="2">The sequence shown here is derived from an EMBL/GenBank/DDBJ whole genome shotgun (WGS) entry which is preliminary data.</text>
</comment>
<dbReference type="AlphaFoldDB" id="F9NWB9"/>
<evidence type="ECO:0000313" key="3">
    <source>
        <dbReference type="Proteomes" id="UP000007832"/>
    </source>
</evidence>
<sequence>MLISKRPIKLAVAAVSLAAIVAMSAPPAVAASTPHDTAISPQDRAILTEQQMPGSPLGLPSEAAGPVQTNYWSAVRYSASHQAPLPAGANNFRCQPKAGQHPVVLIPGTATNAYSSWSKMSEELTRRGYCTYTFNLNGVPHTSAVSLTGDMRVSAKGLQAFVNMVLERTHTTKVDLVGWPQGAGPLPNQYLKFGDGAKKVDHFVGLVPSNHGTTAYGLNLFLNSTTSRLGVHFDNDMEKLNGLSAPQQLQGSAFNKALYDTPVTQPGVKYTVITSTHDHVVVPYTNAYLHEPGVKNVLLQDVCPTDQTGHGNITYDPNIPQLVDNELDPAHAHTVHCTPMPFIG</sequence>
<dbReference type="EMBL" id="AFUN01000034">
    <property type="protein sequence ID" value="EGR96876.1"/>
    <property type="molecule type" value="Genomic_DNA"/>
</dbReference>
<dbReference type="PANTHER" id="PTHR37574">
    <property type="entry name" value="LIPASE B"/>
    <property type="match status" value="1"/>
</dbReference>
<protein>
    <submittedName>
        <fullName evidence="2">Triacylglycerol lipase</fullName>
    </submittedName>
</protein>
<gene>
    <name evidence="2" type="ORF">HMPREF1162_1854</name>
</gene>
<dbReference type="InterPro" id="IPR053228">
    <property type="entry name" value="Stereospecific_Lipase"/>
</dbReference>
<dbReference type="InterPro" id="IPR002918">
    <property type="entry name" value="Lipase_EstA/Esterase_EstB"/>
</dbReference>
<dbReference type="SUPFAM" id="SSF53474">
    <property type="entry name" value="alpha/beta-Hydrolases"/>
    <property type="match status" value="1"/>
</dbReference>
<dbReference type="GO" id="GO:0016787">
    <property type="term" value="F:hydrolase activity"/>
    <property type="evidence" value="ECO:0007669"/>
    <property type="project" value="InterPro"/>
</dbReference>
<reference evidence="2 3" key="1">
    <citation type="submission" date="2011-07" db="EMBL/GenBank/DDBJ databases">
        <title>Genome Sequence of Propionibacterium acnes SK182B-JCVI.</title>
        <authorList>
            <person name="Durkin A.S."/>
            <person name="Madupu R."/>
            <person name="Hostetler J."/>
            <person name="Radune D."/>
            <person name="Torralba M."/>
            <person name="Methe B."/>
            <person name="Sutton G."/>
            <person name="Strausberg R.L."/>
            <person name="Nelson K.E."/>
        </authorList>
    </citation>
    <scope>NUCLEOTIDE SEQUENCE [LARGE SCALE GENOMIC DNA]</scope>
    <source>
        <strain evidence="2 3">SK182B-JCVI</strain>
    </source>
</reference>
<dbReference type="STRING" id="1574624.GCA_001642025_01999"/>
<proteinExistence type="predicted"/>
<evidence type="ECO:0000256" key="1">
    <source>
        <dbReference type="SAM" id="SignalP"/>
    </source>
</evidence>
<dbReference type="RefSeq" id="WP_002549668.1">
    <property type="nucleotide sequence ID" value="NZ_AFUN01000034.1"/>
</dbReference>
<name>F9NWB9_9ACTN</name>
<dbReference type="Gene3D" id="3.40.50.1820">
    <property type="entry name" value="alpha/beta hydrolase"/>
    <property type="match status" value="1"/>
</dbReference>
<dbReference type="Proteomes" id="UP000007832">
    <property type="component" value="Unassembled WGS sequence"/>
</dbReference>
<dbReference type="PANTHER" id="PTHR37574:SF1">
    <property type="entry name" value="LIPASE B"/>
    <property type="match status" value="1"/>
</dbReference>
<dbReference type="InterPro" id="IPR029058">
    <property type="entry name" value="AB_hydrolase_fold"/>
</dbReference>
<dbReference type="GO" id="GO:0016042">
    <property type="term" value="P:lipid catabolic process"/>
    <property type="evidence" value="ECO:0007669"/>
    <property type="project" value="InterPro"/>
</dbReference>
<keyword evidence="1" id="KW-0732">Signal</keyword>
<evidence type="ECO:0000313" key="2">
    <source>
        <dbReference type="EMBL" id="EGR96876.1"/>
    </source>
</evidence>
<organism evidence="2 3">
    <name type="scientific">[Propionibacterium] namnetense SK182B-JCVI</name>
    <dbReference type="NCBI Taxonomy" id="1051006"/>
    <lineage>
        <taxon>Bacteria</taxon>
        <taxon>Bacillati</taxon>
        <taxon>Actinomycetota</taxon>
        <taxon>Actinomycetes</taxon>
        <taxon>Propionibacteriales</taxon>
        <taxon>Propionibacteriaceae</taxon>
        <taxon>Cutibacterium</taxon>
    </lineage>
</organism>
<feature type="signal peptide" evidence="1">
    <location>
        <begin position="1"/>
        <end position="30"/>
    </location>
</feature>
<dbReference type="PATRIC" id="fig|1051006.4.peg.1474"/>